<protein>
    <recommendedName>
        <fullName evidence="3">Lipoprotein</fullName>
    </recommendedName>
</protein>
<dbReference type="RefSeq" id="WP_072696941.1">
    <property type="nucleotide sequence ID" value="NZ_FRDI01000004.1"/>
</dbReference>
<dbReference type="STRING" id="1121455.SAMN02745728_01268"/>
<dbReference type="EMBL" id="FRDI01000004">
    <property type="protein sequence ID" value="SHN61826.1"/>
    <property type="molecule type" value="Genomic_DNA"/>
</dbReference>
<sequence length="135" mass="14819">MNLSKSTFTLLSVLILLTIMLTTGCRRNAPVMNFTDSSVATLSDNKSLEKVGKAIVAGASGLGWQTSKTTPGVITATLYIRNHVAVVEIPYTAHSFSIVYKSSTNLQYKDGTIHPQYNNWVRNLHNAIMSEMARI</sequence>
<evidence type="ECO:0000313" key="2">
    <source>
        <dbReference type="Proteomes" id="UP000186469"/>
    </source>
</evidence>
<dbReference type="OrthoDB" id="9815328at2"/>
<proteinExistence type="predicted"/>
<dbReference type="AlphaFoldDB" id="A0A1M7STX7"/>
<accession>A0A1M7STX7</accession>
<dbReference type="Proteomes" id="UP000186469">
    <property type="component" value="Unassembled WGS sequence"/>
</dbReference>
<reference evidence="1 2" key="1">
    <citation type="submission" date="2016-12" db="EMBL/GenBank/DDBJ databases">
        <authorList>
            <person name="Song W.-J."/>
            <person name="Kurnit D.M."/>
        </authorList>
    </citation>
    <scope>NUCLEOTIDE SEQUENCE [LARGE SCALE GENOMIC DNA]</scope>
    <source>
        <strain evidence="1 2">DSM 11393</strain>
    </source>
</reference>
<gene>
    <name evidence="1" type="ORF">SAMN02745728_01268</name>
</gene>
<name>A0A1M7STX7_9BACT</name>
<keyword evidence="2" id="KW-1185">Reference proteome</keyword>
<dbReference type="PROSITE" id="PS51257">
    <property type="entry name" value="PROKAR_LIPOPROTEIN"/>
    <property type="match status" value="1"/>
</dbReference>
<organism evidence="1 2">
    <name type="scientific">Desulfovibrio litoralis DSM 11393</name>
    <dbReference type="NCBI Taxonomy" id="1121455"/>
    <lineage>
        <taxon>Bacteria</taxon>
        <taxon>Pseudomonadati</taxon>
        <taxon>Thermodesulfobacteriota</taxon>
        <taxon>Desulfovibrionia</taxon>
        <taxon>Desulfovibrionales</taxon>
        <taxon>Desulfovibrionaceae</taxon>
        <taxon>Desulfovibrio</taxon>
    </lineage>
</organism>
<evidence type="ECO:0008006" key="3">
    <source>
        <dbReference type="Google" id="ProtNLM"/>
    </source>
</evidence>
<evidence type="ECO:0000313" key="1">
    <source>
        <dbReference type="EMBL" id="SHN61826.1"/>
    </source>
</evidence>